<comment type="caution">
    <text evidence="2">The sequence shown here is derived from an EMBL/GenBank/DDBJ whole genome shotgun (WGS) entry which is preliminary data.</text>
</comment>
<evidence type="ECO:0000313" key="3">
    <source>
        <dbReference type="Proteomes" id="UP000092207"/>
    </source>
</evidence>
<dbReference type="SUPFAM" id="SSF54909">
    <property type="entry name" value="Dimeric alpha+beta barrel"/>
    <property type="match status" value="1"/>
</dbReference>
<evidence type="ECO:0000313" key="2">
    <source>
        <dbReference type="EMBL" id="OBH89152.1"/>
    </source>
</evidence>
<dbReference type="GO" id="GO:0003824">
    <property type="term" value="F:catalytic activity"/>
    <property type="evidence" value="ECO:0007669"/>
    <property type="project" value="TreeGrafter"/>
</dbReference>
<dbReference type="InterPro" id="IPR050744">
    <property type="entry name" value="AI-2_Isomerase_LsrG"/>
</dbReference>
<accession>A0A1A2ULL1</accession>
<proteinExistence type="predicted"/>
<gene>
    <name evidence="2" type="ORF">A5679_25275</name>
</gene>
<dbReference type="RefSeq" id="WP_067309933.1">
    <property type="nucleotide sequence ID" value="NZ_LZJY01000375.1"/>
</dbReference>
<dbReference type="Proteomes" id="UP000092207">
    <property type="component" value="Unassembled WGS sequence"/>
</dbReference>
<reference evidence="2 3" key="1">
    <citation type="submission" date="2016-06" db="EMBL/GenBank/DDBJ databases">
        <authorList>
            <person name="Kjaerup R.B."/>
            <person name="Dalgaard T.S."/>
            <person name="Juul-Madsen H.R."/>
        </authorList>
    </citation>
    <scope>NUCLEOTIDE SEQUENCE [LARGE SCALE GENOMIC DNA]</scope>
    <source>
        <strain evidence="2 3">E2838</strain>
    </source>
</reference>
<dbReference type="Gene3D" id="3.30.70.100">
    <property type="match status" value="1"/>
</dbReference>
<dbReference type="Pfam" id="PF03992">
    <property type="entry name" value="ABM"/>
    <property type="match status" value="1"/>
</dbReference>
<sequence length="96" mass="11330">MIILNVFFDVAQAHEAEFLKLLNHMVIESNKEDGCSLYQLWRNAHDPYSYVLVEHWASQESLAAHGKTPHWINFNDTVNGYLKSNYEEHHYNEIPR</sequence>
<dbReference type="AlphaFoldDB" id="A0A1A2ULL1"/>
<organism evidence="2 3">
    <name type="scientific">Mycobacterium scrofulaceum</name>
    <dbReference type="NCBI Taxonomy" id="1783"/>
    <lineage>
        <taxon>Bacteria</taxon>
        <taxon>Bacillati</taxon>
        <taxon>Actinomycetota</taxon>
        <taxon>Actinomycetes</taxon>
        <taxon>Mycobacteriales</taxon>
        <taxon>Mycobacteriaceae</taxon>
        <taxon>Mycobacterium</taxon>
    </lineage>
</organism>
<protein>
    <recommendedName>
        <fullName evidence="1">ABM domain-containing protein</fullName>
    </recommendedName>
</protein>
<feature type="domain" description="ABM" evidence="1">
    <location>
        <begin position="2"/>
        <end position="94"/>
    </location>
</feature>
<dbReference type="PANTHER" id="PTHR33336:SF15">
    <property type="entry name" value="ABM DOMAIN-CONTAINING PROTEIN"/>
    <property type="match status" value="1"/>
</dbReference>
<dbReference type="PROSITE" id="PS51725">
    <property type="entry name" value="ABM"/>
    <property type="match status" value="1"/>
</dbReference>
<evidence type="ECO:0000259" key="1">
    <source>
        <dbReference type="PROSITE" id="PS51725"/>
    </source>
</evidence>
<name>A0A1A2ULL1_MYCSC</name>
<dbReference type="InterPro" id="IPR011008">
    <property type="entry name" value="Dimeric_a/b-barrel"/>
</dbReference>
<dbReference type="InterPro" id="IPR007138">
    <property type="entry name" value="ABM_dom"/>
</dbReference>
<dbReference type="EMBL" id="LZJY01000375">
    <property type="protein sequence ID" value="OBH89152.1"/>
    <property type="molecule type" value="Genomic_DNA"/>
</dbReference>
<dbReference type="PANTHER" id="PTHR33336">
    <property type="entry name" value="QUINOL MONOOXYGENASE YGIN-RELATED"/>
    <property type="match status" value="1"/>
</dbReference>